<dbReference type="Proteomes" id="UP000823935">
    <property type="component" value="Unassembled WGS sequence"/>
</dbReference>
<dbReference type="SUPFAM" id="SSF143120">
    <property type="entry name" value="YefM-like"/>
    <property type="match status" value="1"/>
</dbReference>
<dbReference type="EMBL" id="DVIQ01000047">
    <property type="protein sequence ID" value="HIS31636.1"/>
    <property type="molecule type" value="Genomic_DNA"/>
</dbReference>
<proteinExistence type="inferred from homology"/>
<accession>A0A9D1JJY1</accession>
<reference evidence="2" key="1">
    <citation type="submission" date="2020-10" db="EMBL/GenBank/DDBJ databases">
        <authorList>
            <person name="Gilroy R."/>
        </authorList>
    </citation>
    <scope>NUCLEOTIDE SEQUENCE</scope>
    <source>
        <strain evidence="2">CHK190-19873</strain>
    </source>
</reference>
<evidence type="ECO:0000313" key="2">
    <source>
        <dbReference type="EMBL" id="HIS31636.1"/>
    </source>
</evidence>
<dbReference type="InterPro" id="IPR036165">
    <property type="entry name" value="YefM-like_sf"/>
</dbReference>
<sequence>MAHISPVSDLRNYNTVLEKVSVGSPVYLTVNGRGRYTIRDIAEDEEFEKTKAMLRLMCELNDGRRSGEEEGYLSSQDVRAYFRGKKP</sequence>
<dbReference type="AlphaFoldDB" id="A0A9D1JJY1"/>
<protein>
    <submittedName>
        <fullName evidence="2">Prevent-host-death protein</fullName>
    </submittedName>
</protein>
<organism evidence="2 3">
    <name type="scientific">Candidatus Limivivens intestinipullorum</name>
    <dbReference type="NCBI Taxonomy" id="2840858"/>
    <lineage>
        <taxon>Bacteria</taxon>
        <taxon>Bacillati</taxon>
        <taxon>Bacillota</taxon>
        <taxon>Clostridia</taxon>
        <taxon>Lachnospirales</taxon>
        <taxon>Lachnospiraceae</taxon>
        <taxon>Lachnospiraceae incertae sedis</taxon>
        <taxon>Candidatus Limivivens</taxon>
    </lineage>
</organism>
<evidence type="ECO:0000313" key="3">
    <source>
        <dbReference type="Proteomes" id="UP000823935"/>
    </source>
</evidence>
<comment type="similarity">
    <text evidence="1">Belongs to the phD/YefM antitoxin family.</text>
</comment>
<evidence type="ECO:0000256" key="1">
    <source>
        <dbReference type="ARBA" id="ARBA00009981"/>
    </source>
</evidence>
<reference evidence="2" key="2">
    <citation type="journal article" date="2021" name="PeerJ">
        <title>Extensive microbial diversity within the chicken gut microbiome revealed by metagenomics and culture.</title>
        <authorList>
            <person name="Gilroy R."/>
            <person name="Ravi A."/>
            <person name="Getino M."/>
            <person name="Pursley I."/>
            <person name="Horton D.L."/>
            <person name="Alikhan N.F."/>
            <person name="Baker D."/>
            <person name="Gharbi K."/>
            <person name="Hall N."/>
            <person name="Watson M."/>
            <person name="Adriaenssens E.M."/>
            <person name="Foster-Nyarko E."/>
            <person name="Jarju S."/>
            <person name="Secka A."/>
            <person name="Antonio M."/>
            <person name="Oren A."/>
            <person name="Chaudhuri R.R."/>
            <person name="La Ragione R."/>
            <person name="Hildebrand F."/>
            <person name="Pallen M.J."/>
        </authorList>
    </citation>
    <scope>NUCLEOTIDE SEQUENCE</scope>
    <source>
        <strain evidence="2">CHK190-19873</strain>
    </source>
</reference>
<comment type="caution">
    <text evidence="2">The sequence shown here is derived from an EMBL/GenBank/DDBJ whole genome shotgun (WGS) entry which is preliminary data.</text>
</comment>
<gene>
    <name evidence="2" type="ORF">IAB44_08860</name>
</gene>
<name>A0A9D1JJY1_9FIRM</name>